<evidence type="ECO:0000313" key="6">
    <source>
        <dbReference type="Proteomes" id="UP000051922"/>
    </source>
</evidence>
<organism evidence="5 6">
    <name type="scientific">Lacticaseibacillus pantheris DSM 15945 = JCM 12539 = NBRC 106106</name>
    <dbReference type="NCBI Taxonomy" id="1423783"/>
    <lineage>
        <taxon>Bacteria</taxon>
        <taxon>Bacillati</taxon>
        <taxon>Bacillota</taxon>
        <taxon>Bacilli</taxon>
        <taxon>Lactobacillales</taxon>
        <taxon>Lactobacillaceae</taxon>
        <taxon>Lacticaseibacillus</taxon>
    </lineage>
</organism>
<feature type="domain" description="ABC transporter" evidence="4">
    <location>
        <begin position="5"/>
        <end position="227"/>
    </location>
</feature>
<dbReference type="CDD" id="cd03230">
    <property type="entry name" value="ABC_DR_subfamily_A"/>
    <property type="match status" value="1"/>
</dbReference>
<dbReference type="GO" id="GO:0005524">
    <property type="term" value="F:ATP binding"/>
    <property type="evidence" value="ECO:0007669"/>
    <property type="project" value="UniProtKB-KW"/>
</dbReference>
<proteinExistence type="predicted"/>
<reference evidence="5 6" key="1">
    <citation type="journal article" date="2015" name="Genome Announc.">
        <title>Expanding the biotechnology potential of lactobacilli through comparative genomics of 213 strains and associated genera.</title>
        <authorList>
            <person name="Sun Z."/>
            <person name="Harris H.M."/>
            <person name="McCann A."/>
            <person name="Guo C."/>
            <person name="Argimon S."/>
            <person name="Zhang W."/>
            <person name="Yang X."/>
            <person name="Jeffery I.B."/>
            <person name="Cooney J.C."/>
            <person name="Kagawa T.F."/>
            <person name="Liu W."/>
            <person name="Song Y."/>
            <person name="Salvetti E."/>
            <person name="Wrobel A."/>
            <person name="Rasinkangas P."/>
            <person name="Parkhill J."/>
            <person name="Rea M.C."/>
            <person name="O'Sullivan O."/>
            <person name="Ritari J."/>
            <person name="Douillard F.P."/>
            <person name="Paul Ross R."/>
            <person name="Yang R."/>
            <person name="Briner A.E."/>
            <person name="Felis G.E."/>
            <person name="de Vos W.M."/>
            <person name="Barrangou R."/>
            <person name="Klaenhammer T.R."/>
            <person name="Caufield P.W."/>
            <person name="Cui Y."/>
            <person name="Zhang H."/>
            <person name="O'Toole P.W."/>
        </authorList>
    </citation>
    <scope>NUCLEOTIDE SEQUENCE [LARGE SCALE GENOMIC DNA]</scope>
    <source>
        <strain evidence="5 6">DSM 15945</strain>
    </source>
</reference>
<accession>A0A0R1TT55</accession>
<dbReference type="PROSITE" id="PS00211">
    <property type="entry name" value="ABC_TRANSPORTER_1"/>
    <property type="match status" value="1"/>
</dbReference>
<dbReference type="OrthoDB" id="9804819at2"/>
<dbReference type="SUPFAM" id="SSF52540">
    <property type="entry name" value="P-loop containing nucleoside triphosphate hydrolases"/>
    <property type="match status" value="1"/>
</dbReference>
<dbReference type="PANTHER" id="PTHR42711">
    <property type="entry name" value="ABC TRANSPORTER ATP-BINDING PROTEIN"/>
    <property type="match status" value="1"/>
</dbReference>
<dbReference type="InterPro" id="IPR017871">
    <property type="entry name" value="ABC_transporter-like_CS"/>
</dbReference>
<dbReference type="Proteomes" id="UP000051922">
    <property type="component" value="Unassembled WGS sequence"/>
</dbReference>
<sequence length="295" mass="31871">MAKAIKVQNLSFSYGDYPVLNNLSFDVDAGAIIGLIGVNGAGKTTLLKLLQGELAGNGAITVLGQHQGDPQIYAGIGAMPQGDLRLPGVTVKELLNNLRAGYPQQANVDQLLADNGLATLSNRRINRLSGGQLRRVTFLSALVGKPQLLFLDEPTVGMDVDARDHLWRKLEQMRQTGVTIIITSHYLEELQDVADQLLILQAGQIRFQGSFAELQAQYVQTRIRFTGTMTAGQLKGVPGVQSVRRSGAYWEVISTDGDATLSALVHHFGQLSGLTVAKESLSSIFSTMIQTEVVE</sequence>
<protein>
    <submittedName>
        <fullName evidence="5">Multidrug abc transporter atp-binding protein</fullName>
    </submittedName>
</protein>
<dbReference type="RefSeq" id="WP_054650651.1">
    <property type="nucleotide sequence ID" value="NZ_AZFJ01000061.1"/>
</dbReference>
<keyword evidence="2" id="KW-0547">Nucleotide-binding</keyword>
<comment type="caution">
    <text evidence="5">The sequence shown here is derived from an EMBL/GenBank/DDBJ whole genome shotgun (WGS) entry which is preliminary data.</text>
</comment>
<dbReference type="InterPro" id="IPR050763">
    <property type="entry name" value="ABC_transporter_ATP-binding"/>
</dbReference>
<evidence type="ECO:0000313" key="5">
    <source>
        <dbReference type="EMBL" id="KRL84492.1"/>
    </source>
</evidence>
<dbReference type="InterPro" id="IPR027417">
    <property type="entry name" value="P-loop_NTPase"/>
</dbReference>
<dbReference type="AlphaFoldDB" id="A0A0R1TT55"/>
<dbReference type="Pfam" id="PF00005">
    <property type="entry name" value="ABC_tran"/>
    <property type="match status" value="1"/>
</dbReference>
<keyword evidence="6" id="KW-1185">Reference proteome</keyword>
<keyword evidence="3 5" id="KW-0067">ATP-binding</keyword>
<gene>
    <name evidence="5" type="ORF">FC50_GL002103</name>
</gene>
<dbReference type="InterPro" id="IPR003593">
    <property type="entry name" value="AAA+_ATPase"/>
</dbReference>
<name>A0A0R1TT55_9LACO</name>
<dbReference type="SMART" id="SM00382">
    <property type="entry name" value="AAA"/>
    <property type="match status" value="1"/>
</dbReference>
<dbReference type="PATRIC" id="fig|1423783.4.peg.2157"/>
<keyword evidence="1" id="KW-0813">Transport</keyword>
<evidence type="ECO:0000256" key="2">
    <source>
        <dbReference type="ARBA" id="ARBA00022741"/>
    </source>
</evidence>
<dbReference type="InterPro" id="IPR003439">
    <property type="entry name" value="ABC_transporter-like_ATP-bd"/>
</dbReference>
<evidence type="ECO:0000256" key="3">
    <source>
        <dbReference type="ARBA" id="ARBA00022840"/>
    </source>
</evidence>
<dbReference type="PANTHER" id="PTHR42711:SF17">
    <property type="entry name" value="ABC TRANSPORTER ATP-BINDING PROTEIN"/>
    <property type="match status" value="1"/>
</dbReference>
<dbReference type="PROSITE" id="PS50893">
    <property type="entry name" value="ABC_TRANSPORTER_2"/>
    <property type="match status" value="1"/>
</dbReference>
<evidence type="ECO:0000259" key="4">
    <source>
        <dbReference type="PROSITE" id="PS50893"/>
    </source>
</evidence>
<dbReference type="GO" id="GO:0016887">
    <property type="term" value="F:ATP hydrolysis activity"/>
    <property type="evidence" value="ECO:0007669"/>
    <property type="project" value="InterPro"/>
</dbReference>
<dbReference type="Gene3D" id="3.40.50.300">
    <property type="entry name" value="P-loop containing nucleotide triphosphate hydrolases"/>
    <property type="match status" value="1"/>
</dbReference>
<dbReference type="EMBL" id="AZFJ01000061">
    <property type="protein sequence ID" value="KRL84492.1"/>
    <property type="molecule type" value="Genomic_DNA"/>
</dbReference>
<dbReference type="STRING" id="1423783.FC50_GL002103"/>
<evidence type="ECO:0000256" key="1">
    <source>
        <dbReference type="ARBA" id="ARBA00022448"/>
    </source>
</evidence>